<keyword evidence="3 10" id="KW-0444">Lipid biosynthesis</keyword>
<dbReference type="RefSeq" id="WP_092057134.1">
    <property type="nucleotide sequence ID" value="NZ_FOJJ01000023.1"/>
</dbReference>
<dbReference type="InterPro" id="IPR012281">
    <property type="entry name" value="Phospholipid_synth_PlsX-like"/>
</dbReference>
<evidence type="ECO:0000256" key="9">
    <source>
        <dbReference type="ARBA" id="ARBA00046608"/>
    </source>
</evidence>
<evidence type="ECO:0000313" key="11">
    <source>
        <dbReference type="EMBL" id="TRO82811.1"/>
    </source>
</evidence>
<dbReference type="PIRSF" id="PIRSF002465">
    <property type="entry name" value="Phsphlp_syn_PlsX"/>
    <property type="match status" value="1"/>
</dbReference>
<reference evidence="11 12" key="1">
    <citation type="submission" date="2019-07" db="EMBL/GenBank/DDBJ databases">
        <title>Insights of Desulfuromonas acetexigens electromicrobiology.</title>
        <authorList>
            <person name="Katuri K."/>
            <person name="Sapireddy V."/>
            <person name="Shaw D.R."/>
            <person name="Saikaly P."/>
        </authorList>
    </citation>
    <scope>NUCLEOTIDE SEQUENCE [LARGE SCALE GENOMIC DNA]</scope>
    <source>
        <strain evidence="11 12">2873</strain>
    </source>
</reference>
<dbReference type="Gene3D" id="3.40.718.10">
    <property type="entry name" value="Isopropylmalate Dehydrogenase"/>
    <property type="match status" value="1"/>
</dbReference>
<comment type="subunit">
    <text evidence="9 10">Homodimer. Probably interacts with PlsY.</text>
</comment>
<dbReference type="AlphaFoldDB" id="A0A550JHX1"/>
<dbReference type="GO" id="GO:0006633">
    <property type="term" value="P:fatty acid biosynthetic process"/>
    <property type="evidence" value="ECO:0007669"/>
    <property type="project" value="UniProtKB-UniRule"/>
</dbReference>
<dbReference type="InterPro" id="IPR003664">
    <property type="entry name" value="FA_synthesis"/>
</dbReference>
<name>A0A550JHX1_9BACT</name>
<keyword evidence="12" id="KW-1185">Reference proteome</keyword>
<evidence type="ECO:0000256" key="3">
    <source>
        <dbReference type="ARBA" id="ARBA00022516"/>
    </source>
</evidence>
<dbReference type="UniPathway" id="UPA00085"/>
<dbReference type="GO" id="GO:0043811">
    <property type="term" value="F:phosphate:acyl-[acyl carrier protein] acyltransferase activity"/>
    <property type="evidence" value="ECO:0007669"/>
    <property type="project" value="UniProtKB-UniRule"/>
</dbReference>
<dbReference type="GO" id="GO:0005737">
    <property type="term" value="C:cytoplasm"/>
    <property type="evidence" value="ECO:0007669"/>
    <property type="project" value="UniProtKB-SubCell"/>
</dbReference>
<dbReference type="GO" id="GO:0008654">
    <property type="term" value="P:phospholipid biosynthetic process"/>
    <property type="evidence" value="ECO:0007669"/>
    <property type="project" value="UniProtKB-KW"/>
</dbReference>
<dbReference type="Pfam" id="PF02504">
    <property type="entry name" value="FA_synthesis"/>
    <property type="match status" value="1"/>
</dbReference>
<evidence type="ECO:0000256" key="1">
    <source>
        <dbReference type="ARBA" id="ARBA00001232"/>
    </source>
</evidence>
<dbReference type="PANTHER" id="PTHR30100:SF1">
    <property type="entry name" value="PHOSPHATE ACYLTRANSFERASE"/>
    <property type="match status" value="1"/>
</dbReference>
<dbReference type="NCBIfam" id="TIGR00182">
    <property type="entry name" value="plsX"/>
    <property type="match status" value="1"/>
</dbReference>
<dbReference type="Proteomes" id="UP000317155">
    <property type="component" value="Unassembled WGS sequence"/>
</dbReference>
<sequence>MVVAVDAMGGDNAPVVEVEAAVAAARRWGIAVLLVGDSARIESELKKHQIADLPIAVRHASEVVGMHDSASDAVRKKKDSSIRVAFNLVKTGEAQAVVSAGNSGATMAAGMFVLGRIKGIDRPAIATIMPNRKDNTLVLDVGGNVDCKPQHLAQFALMGEVYARHVLGKAAPRVGLLSNGEEECKGNDLTRSTHCLLKGNRSGYVGYVEGRDVFNGSVDVVVCDGFVGNVVLKLSEGLADAIGSMLKQEISTRFFAKLGYLLARPAFQAFKKKVDYAEYGGAPLLGIQGTGVICHGGSNVKALQNAIFQAQESVAKAINEALVAQLSKSLFDEKSLTAMLERQEEVSDVAVGVAGL</sequence>
<proteinExistence type="inferred from homology"/>
<dbReference type="PANTHER" id="PTHR30100">
    <property type="entry name" value="FATTY ACID/PHOSPHOLIPID SYNTHESIS PROTEIN PLSX"/>
    <property type="match status" value="1"/>
</dbReference>
<comment type="pathway">
    <text evidence="10">Lipid metabolism; phospholipid metabolism.</text>
</comment>
<evidence type="ECO:0000313" key="12">
    <source>
        <dbReference type="Proteomes" id="UP000317155"/>
    </source>
</evidence>
<keyword evidence="6 10" id="KW-0594">Phospholipid biosynthesis</keyword>
<evidence type="ECO:0000256" key="8">
    <source>
        <dbReference type="ARBA" id="ARBA00024069"/>
    </source>
</evidence>
<dbReference type="SUPFAM" id="SSF53659">
    <property type="entry name" value="Isocitrate/Isopropylmalate dehydrogenase-like"/>
    <property type="match status" value="1"/>
</dbReference>
<gene>
    <name evidence="10 11" type="primary">plsX</name>
    <name evidence="11" type="ORF">FL622_05435</name>
</gene>
<dbReference type="HAMAP" id="MF_00019">
    <property type="entry name" value="PlsX"/>
    <property type="match status" value="1"/>
</dbReference>
<evidence type="ECO:0000256" key="10">
    <source>
        <dbReference type="HAMAP-Rule" id="MF_00019"/>
    </source>
</evidence>
<dbReference type="EMBL" id="VJVV01000003">
    <property type="protein sequence ID" value="TRO82811.1"/>
    <property type="molecule type" value="Genomic_DNA"/>
</dbReference>
<comment type="similarity">
    <text evidence="10">Belongs to the PlsX family.</text>
</comment>
<comment type="catalytic activity">
    <reaction evidence="1 10">
        <text>a fatty acyl-[ACP] + phosphate = an acyl phosphate + holo-[ACP]</text>
        <dbReference type="Rhea" id="RHEA:42292"/>
        <dbReference type="Rhea" id="RHEA-COMP:9685"/>
        <dbReference type="Rhea" id="RHEA-COMP:14125"/>
        <dbReference type="ChEBI" id="CHEBI:43474"/>
        <dbReference type="ChEBI" id="CHEBI:59918"/>
        <dbReference type="ChEBI" id="CHEBI:64479"/>
        <dbReference type="ChEBI" id="CHEBI:138651"/>
        <dbReference type="EC" id="2.3.1.274"/>
    </reaction>
</comment>
<evidence type="ECO:0000256" key="6">
    <source>
        <dbReference type="ARBA" id="ARBA00023209"/>
    </source>
</evidence>
<comment type="caution">
    <text evidence="11">The sequence shown here is derived from an EMBL/GenBank/DDBJ whole genome shotgun (WGS) entry which is preliminary data.</text>
</comment>
<evidence type="ECO:0000256" key="2">
    <source>
        <dbReference type="ARBA" id="ARBA00022490"/>
    </source>
</evidence>
<dbReference type="OrthoDB" id="9806408at2"/>
<comment type="function">
    <text evidence="10">Catalyzes the reversible formation of acyl-phosphate (acyl-PO(4)) from acyl-[acyl-carrier-protein] (acyl-ACP). This enzyme utilizes acyl-ACP as fatty acyl donor, but not acyl-CoA.</text>
</comment>
<evidence type="ECO:0000256" key="7">
    <source>
        <dbReference type="ARBA" id="ARBA00023264"/>
    </source>
</evidence>
<evidence type="ECO:0000256" key="5">
    <source>
        <dbReference type="ARBA" id="ARBA00023098"/>
    </source>
</evidence>
<dbReference type="EC" id="2.3.1.274" evidence="8 10"/>
<protein>
    <recommendedName>
        <fullName evidence="8 10">Phosphate acyltransferase</fullName>
        <ecNumber evidence="8 10">2.3.1.274</ecNumber>
    </recommendedName>
    <alternativeName>
        <fullName evidence="10">Acyl-ACP phosphotransacylase</fullName>
    </alternativeName>
    <alternativeName>
        <fullName evidence="10">Acyl-[acyl-carrier-protein]--phosphate acyltransferase</fullName>
    </alternativeName>
    <alternativeName>
        <fullName evidence="10">Phosphate-acyl-ACP acyltransferase</fullName>
    </alternativeName>
</protein>
<organism evidence="11 12">
    <name type="scientific">Trichloromonas acetexigens</name>
    <dbReference type="NCBI Taxonomy" id="38815"/>
    <lineage>
        <taxon>Bacteria</taxon>
        <taxon>Pseudomonadati</taxon>
        <taxon>Thermodesulfobacteriota</taxon>
        <taxon>Desulfuromonadia</taxon>
        <taxon>Desulfuromonadales</taxon>
        <taxon>Trichloromonadaceae</taxon>
        <taxon>Trichloromonas</taxon>
    </lineage>
</organism>
<keyword evidence="4 10" id="KW-0808">Transferase</keyword>
<evidence type="ECO:0000256" key="4">
    <source>
        <dbReference type="ARBA" id="ARBA00022679"/>
    </source>
</evidence>
<keyword evidence="7 10" id="KW-1208">Phospholipid metabolism</keyword>
<accession>A0A550JHX1</accession>
<keyword evidence="5 10" id="KW-0443">Lipid metabolism</keyword>
<keyword evidence="2 10" id="KW-0963">Cytoplasm</keyword>
<keyword evidence="11" id="KW-0012">Acyltransferase</keyword>
<comment type="subcellular location">
    <subcellularLocation>
        <location evidence="10">Cytoplasm</location>
    </subcellularLocation>
    <text evidence="10">Associated with the membrane possibly through PlsY.</text>
</comment>